<dbReference type="GO" id="GO:0008483">
    <property type="term" value="F:transaminase activity"/>
    <property type="evidence" value="ECO:0007669"/>
    <property type="project" value="UniProtKB-KW"/>
</dbReference>
<dbReference type="STRING" id="1271860.SAMN05216174_116132"/>
<gene>
    <name evidence="8" type="ORF">SAMN05216174_116132</name>
</gene>
<evidence type="ECO:0000256" key="6">
    <source>
        <dbReference type="SAM" id="MobiDB-lite"/>
    </source>
</evidence>
<dbReference type="Pfam" id="PF00155">
    <property type="entry name" value="Aminotran_1_2"/>
    <property type="match status" value="1"/>
</dbReference>
<dbReference type="InterPro" id="IPR050596">
    <property type="entry name" value="AspAT/PAT-like"/>
</dbReference>
<keyword evidence="3 8" id="KW-0032">Aminotransferase</keyword>
<sequence>MADGATHYPPNTGLPFLRAALAKKVAARNGFPLTPDRMVVTQGATQGIFAALSGDEVLVPDPAWPNLLMMTRLYPLNAETRFLPDVAALSARVTPRTRVLVVNSPSNRSGPWQTGSASRRWPSSPAATTCG</sequence>
<evidence type="ECO:0000313" key="9">
    <source>
        <dbReference type="Proteomes" id="UP000199501"/>
    </source>
</evidence>
<feature type="domain" description="Aminotransferase class I/classII large" evidence="7">
    <location>
        <begin position="4"/>
        <end position="110"/>
    </location>
</feature>
<reference evidence="9" key="1">
    <citation type="submission" date="2016-10" db="EMBL/GenBank/DDBJ databases">
        <authorList>
            <person name="Varghese N."/>
            <person name="Submissions S."/>
        </authorList>
    </citation>
    <scope>NUCLEOTIDE SEQUENCE [LARGE SCALE GENOMIC DNA]</scope>
    <source>
        <strain evidence="9">IBRC-M 10403</strain>
    </source>
</reference>
<dbReference type="GO" id="GO:0006520">
    <property type="term" value="P:amino acid metabolic process"/>
    <property type="evidence" value="ECO:0007669"/>
    <property type="project" value="InterPro"/>
</dbReference>
<dbReference type="AlphaFoldDB" id="A0A1G6X6L1"/>
<evidence type="ECO:0000259" key="7">
    <source>
        <dbReference type="Pfam" id="PF00155"/>
    </source>
</evidence>
<comment type="similarity">
    <text evidence="2">Belongs to the class-I pyridoxal-phosphate-dependent aminotransferase family.</text>
</comment>
<evidence type="ECO:0000256" key="5">
    <source>
        <dbReference type="ARBA" id="ARBA00022898"/>
    </source>
</evidence>
<evidence type="ECO:0000256" key="3">
    <source>
        <dbReference type="ARBA" id="ARBA00022576"/>
    </source>
</evidence>
<organism evidence="8 9">
    <name type="scientific">Actinokineospora iranica</name>
    <dbReference type="NCBI Taxonomy" id="1271860"/>
    <lineage>
        <taxon>Bacteria</taxon>
        <taxon>Bacillati</taxon>
        <taxon>Actinomycetota</taxon>
        <taxon>Actinomycetes</taxon>
        <taxon>Pseudonocardiales</taxon>
        <taxon>Pseudonocardiaceae</taxon>
        <taxon>Actinokineospora</taxon>
    </lineage>
</organism>
<name>A0A1G6X6L1_9PSEU</name>
<dbReference type="InterPro" id="IPR004839">
    <property type="entry name" value="Aminotransferase_I/II_large"/>
</dbReference>
<comment type="cofactor">
    <cofactor evidence="1">
        <name>pyridoxal 5'-phosphate</name>
        <dbReference type="ChEBI" id="CHEBI:597326"/>
    </cofactor>
</comment>
<dbReference type="GO" id="GO:0030170">
    <property type="term" value="F:pyridoxal phosphate binding"/>
    <property type="evidence" value="ECO:0007669"/>
    <property type="project" value="InterPro"/>
</dbReference>
<evidence type="ECO:0000256" key="2">
    <source>
        <dbReference type="ARBA" id="ARBA00007441"/>
    </source>
</evidence>
<keyword evidence="4 8" id="KW-0808">Transferase</keyword>
<dbReference type="Gene3D" id="3.40.640.10">
    <property type="entry name" value="Type I PLP-dependent aspartate aminotransferase-like (Major domain)"/>
    <property type="match status" value="1"/>
</dbReference>
<dbReference type="Proteomes" id="UP000199501">
    <property type="component" value="Unassembled WGS sequence"/>
</dbReference>
<dbReference type="InterPro" id="IPR015421">
    <property type="entry name" value="PyrdxlP-dep_Trfase_major"/>
</dbReference>
<proteinExistence type="inferred from homology"/>
<dbReference type="SUPFAM" id="SSF53383">
    <property type="entry name" value="PLP-dependent transferases"/>
    <property type="match status" value="1"/>
</dbReference>
<feature type="region of interest" description="Disordered" evidence="6">
    <location>
        <begin position="102"/>
        <end position="131"/>
    </location>
</feature>
<dbReference type="PANTHER" id="PTHR46383">
    <property type="entry name" value="ASPARTATE AMINOTRANSFERASE"/>
    <property type="match status" value="1"/>
</dbReference>
<dbReference type="EMBL" id="FMZZ01000016">
    <property type="protein sequence ID" value="SDD73749.1"/>
    <property type="molecule type" value="Genomic_DNA"/>
</dbReference>
<evidence type="ECO:0000313" key="8">
    <source>
        <dbReference type="EMBL" id="SDD73749.1"/>
    </source>
</evidence>
<dbReference type="InterPro" id="IPR015424">
    <property type="entry name" value="PyrdxlP-dep_Trfase"/>
</dbReference>
<keyword evidence="9" id="KW-1185">Reference proteome</keyword>
<feature type="compositionally biased region" description="Polar residues" evidence="6">
    <location>
        <begin position="103"/>
        <end position="115"/>
    </location>
</feature>
<dbReference type="CDD" id="cd00609">
    <property type="entry name" value="AAT_like"/>
    <property type="match status" value="1"/>
</dbReference>
<dbReference type="PANTHER" id="PTHR46383:SF1">
    <property type="entry name" value="ASPARTATE AMINOTRANSFERASE"/>
    <property type="match status" value="1"/>
</dbReference>
<accession>A0A1G6X6L1</accession>
<evidence type="ECO:0000256" key="1">
    <source>
        <dbReference type="ARBA" id="ARBA00001933"/>
    </source>
</evidence>
<evidence type="ECO:0000256" key="4">
    <source>
        <dbReference type="ARBA" id="ARBA00022679"/>
    </source>
</evidence>
<feature type="compositionally biased region" description="Low complexity" evidence="6">
    <location>
        <begin position="116"/>
        <end position="131"/>
    </location>
</feature>
<protein>
    <submittedName>
        <fullName evidence="8">Aspartate aminotransferase/bifunctional aspartate aminotransferase and glutamate/aspartate-prephenate aminotransferase</fullName>
    </submittedName>
</protein>
<keyword evidence="5" id="KW-0663">Pyridoxal phosphate</keyword>